<dbReference type="GO" id="GO:0005506">
    <property type="term" value="F:iron ion binding"/>
    <property type="evidence" value="ECO:0007669"/>
    <property type="project" value="InterPro"/>
</dbReference>
<feature type="binding site" evidence="7">
    <location>
        <position position="262"/>
    </location>
    <ligand>
        <name>[4Fe-4S] cluster</name>
        <dbReference type="ChEBI" id="CHEBI:49883"/>
    </ligand>
</feature>
<dbReference type="InterPro" id="IPR045854">
    <property type="entry name" value="NO2/SO3_Rdtase_4Fe4S_sf"/>
</dbReference>
<feature type="domain" description="IspG TIM-barrel" evidence="8">
    <location>
        <begin position="2"/>
        <end position="241"/>
    </location>
</feature>
<keyword evidence="3 7" id="KW-0560">Oxidoreductase</keyword>
<evidence type="ECO:0000256" key="5">
    <source>
        <dbReference type="ARBA" id="ARBA00023014"/>
    </source>
</evidence>
<dbReference type="GO" id="GO:0046429">
    <property type="term" value="F:4-hydroxy-3-methylbut-2-en-1-yl diphosphate synthase activity (ferredoxin)"/>
    <property type="evidence" value="ECO:0007669"/>
    <property type="project" value="UniProtKB-UniRule"/>
</dbReference>
<dbReference type="Pfam" id="PF26540">
    <property type="entry name" value="GcpE_C"/>
    <property type="match status" value="1"/>
</dbReference>
<keyword evidence="4 7" id="KW-0408">Iron</keyword>
<dbReference type="InterPro" id="IPR016425">
    <property type="entry name" value="IspG_bac"/>
</dbReference>
<accession>A0A2X3L0G1</accession>
<organism evidence="10 11">
    <name type="scientific">Candidatus Bipolaricaulis anaerobius</name>
    <dbReference type="NCBI Taxonomy" id="2026885"/>
    <lineage>
        <taxon>Bacteria</taxon>
        <taxon>Candidatus Bipolaricaulota</taxon>
        <taxon>Candidatus Bipolaricaulia</taxon>
        <taxon>Candidatus Bipolaricaulales</taxon>
        <taxon>Candidatus Bipolaricaulaceae</taxon>
        <taxon>Candidatus Bipolaricaulis</taxon>
    </lineage>
</organism>
<dbReference type="PANTHER" id="PTHR30454:SF0">
    <property type="entry name" value="4-HYDROXY-3-METHYLBUT-2-EN-1-YL DIPHOSPHATE SYNTHASE (FERREDOXIN), CHLOROPLASTIC"/>
    <property type="match status" value="1"/>
</dbReference>
<evidence type="ECO:0000313" key="10">
    <source>
        <dbReference type="EMBL" id="SQD93166.1"/>
    </source>
</evidence>
<keyword evidence="5 7" id="KW-0411">Iron-sulfur</keyword>
<dbReference type="RefSeq" id="WP_122031569.1">
    <property type="nucleotide sequence ID" value="NZ_LS483254.1"/>
</dbReference>
<evidence type="ECO:0000256" key="4">
    <source>
        <dbReference type="ARBA" id="ARBA00023004"/>
    </source>
</evidence>
<keyword evidence="2 7" id="KW-0479">Metal-binding</keyword>
<reference evidence="11" key="1">
    <citation type="submission" date="2018-05" db="EMBL/GenBank/DDBJ databases">
        <authorList>
            <person name="Hao L."/>
        </authorList>
    </citation>
    <scope>NUCLEOTIDE SEQUENCE [LARGE SCALE GENOMIC DNA]</scope>
</reference>
<dbReference type="PIRSF" id="PIRSF004640">
    <property type="entry name" value="IspG"/>
    <property type="match status" value="1"/>
</dbReference>
<sequence>MTRVVRVGGVAIGGGNPVVVQSMTTTDTQDVRATVAQISALARAGCELVRVAVPDMSAAHAIREIKKEASLPLAADIHYDHRLALAALAAGADKLRLNPGNIRDPKKVREVAAAASDQGVPIRIGVNAGSLDERFLKRGEVTPEGMAEAALWEVSLLEGVGFRDIVISLKAHDVPLTVEATQLVAKEGDWPLHLGITEAGTEWEGAIRSAVGIGILLAQGIGDTIRVSLPGDPVREVEAAWEILKSLGLRRRGPSFVVCPTCGRTGIDIAGIAAAVRQALSDVAEPVSIAIMGCPVNGLGEVGRADCGILGGKGYGTVYAHGKVVLPRVPEEKLVKELVRIVRAEVSAHA</sequence>
<dbReference type="UniPathway" id="UPA00056">
    <property type="reaction ID" value="UER00096"/>
</dbReference>
<feature type="binding site" evidence="7">
    <location>
        <position position="301"/>
    </location>
    <ligand>
        <name>[4Fe-4S] cluster</name>
        <dbReference type="ChEBI" id="CHEBI:49883"/>
    </ligand>
</feature>
<dbReference type="SUPFAM" id="SSF56014">
    <property type="entry name" value="Nitrite and sulphite reductase 4Fe-4S domain-like"/>
    <property type="match status" value="1"/>
</dbReference>
<feature type="domain" description="IspG C-terminal" evidence="9">
    <location>
        <begin position="256"/>
        <end position="343"/>
    </location>
</feature>
<dbReference type="EC" id="1.17.7.3" evidence="7"/>
<dbReference type="GO" id="GO:0016114">
    <property type="term" value="P:terpenoid biosynthetic process"/>
    <property type="evidence" value="ECO:0007669"/>
    <property type="project" value="InterPro"/>
</dbReference>
<comment type="catalytic activity">
    <reaction evidence="7">
        <text>(2E)-4-hydroxy-3-methylbut-2-enyl diphosphate + oxidized [flavodoxin] + H2O + 2 H(+) = 2-C-methyl-D-erythritol 2,4-cyclic diphosphate + reduced [flavodoxin]</text>
        <dbReference type="Rhea" id="RHEA:43604"/>
        <dbReference type="Rhea" id="RHEA-COMP:10622"/>
        <dbReference type="Rhea" id="RHEA-COMP:10623"/>
        <dbReference type="ChEBI" id="CHEBI:15377"/>
        <dbReference type="ChEBI" id="CHEBI:15378"/>
        <dbReference type="ChEBI" id="CHEBI:57618"/>
        <dbReference type="ChEBI" id="CHEBI:58210"/>
        <dbReference type="ChEBI" id="CHEBI:58483"/>
        <dbReference type="ChEBI" id="CHEBI:128753"/>
        <dbReference type="EC" id="1.17.7.3"/>
    </reaction>
</comment>
<evidence type="ECO:0000256" key="2">
    <source>
        <dbReference type="ARBA" id="ARBA00022723"/>
    </source>
</evidence>
<protein>
    <recommendedName>
        <fullName evidence="7">4-hydroxy-3-methylbut-2-en-1-yl diphosphate synthase (flavodoxin)</fullName>
        <ecNumber evidence="7">1.17.7.3</ecNumber>
    </recommendedName>
    <alternativeName>
        <fullName evidence="7">1-hydroxy-2-methyl-2-(E)-butenyl 4-diphosphate synthase</fullName>
    </alternativeName>
</protein>
<evidence type="ECO:0000256" key="1">
    <source>
        <dbReference type="ARBA" id="ARBA00022485"/>
    </source>
</evidence>
<dbReference type="AlphaFoldDB" id="A0A2X3L0G1"/>
<evidence type="ECO:0000313" key="11">
    <source>
        <dbReference type="Proteomes" id="UP000249818"/>
    </source>
</evidence>
<dbReference type="NCBIfam" id="NF001540">
    <property type="entry name" value="PRK00366.1"/>
    <property type="match status" value="1"/>
</dbReference>
<dbReference type="InterPro" id="IPR004588">
    <property type="entry name" value="IspG_bac-typ"/>
</dbReference>
<dbReference type="GO" id="GO:0051539">
    <property type="term" value="F:4 iron, 4 sulfur cluster binding"/>
    <property type="evidence" value="ECO:0007669"/>
    <property type="project" value="UniProtKB-UniRule"/>
</dbReference>
<dbReference type="OrthoDB" id="9803214at2"/>
<keyword evidence="1 7" id="KW-0004">4Fe-4S</keyword>
<dbReference type="GO" id="GO:0019288">
    <property type="term" value="P:isopentenyl diphosphate biosynthetic process, methylerythritol 4-phosphate pathway"/>
    <property type="evidence" value="ECO:0007669"/>
    <property type="project" value="UniProtKB-UniRule"/>
</dbReference>
<evidence type="ECO:0000259" key="9">
    <source>
        <dbReference type="Pfam" id="PF26540"/>
    </source>
</evidence>
<evidence type="ECO:0000259" key="8">
    <source>
        <dbReference type="Pfam" id="PF04551"/>
    </source>
</evidence>
<dbReference type="KEGG" id="bana:BARAN1_1144"/>
<evidence type="ECO:0000256" key="3">
    <source>
        <dbReference type="ARBA" id="ARBA00023002"/>
    </source>
</evidence>
<evidence type="ECO:0000256" key="6">
    <source>
        <dbReference type="ARBA" id="ARBA00023229"/>
    </source>
</evidence>
<keyword evidence="6 7" id="KW-0414">Isoprene biosynthesis</keyword>
<dbReference type="Proteomes" id="UP000249818">
    <property type="component" value="Chromosome BARAN1"/>
</dbReference>
<comment type="function">
    <text evidence="7">Converts 2C-methyl-D-erythritol 2,4-cyclodiphosphate (ME-2,4cPP) into 1-hydroxy-2-methyl-2-(E)-butenyl 4-diphosphate.</text>
</comment>
<comment type="pathway">
    <text evidence="7">Isoprenoid biosynthesis; isopentenyl diphosphate biosynthesis via DXP pathway; isopentenyl diphosphate from 1-deoxy-D-xylulose 5-phosphate: step 5/6.</text>
</comment>
<dbReference type="GO" id="GO:0141197">
    <property type="term" value="F:4-hydroxy-3-methylbut-2-enyl-diphosphate synthase activity (flavodoxin)"/>
    <property type="evidence" value="ECO:0007669"/>
    <property type="project" value="UniProtKB-EC"/>
</dbReference>
<comment type="cofactor">
    <cofactor evidence="7">
        <name>[4Fe-4S] cluster</name>
        <dbReference type="ChEBI" id="CHEBI:49883"/>
    </cofactor>
    <text evidence="7">Binds 1 [4Fe-4S] cluster.</text>
</comment>
<dbReference type="HAMAP" id="MF_00159">
    <property type="entry name" value="IspG"/>
    <property type="match status" value="1"/>
</dbReference>
<dbReference type="Gene3D" id="3.30.413.10">
    <property type="entry name" value="Sulfite Reductase Hemoprotein, domain 1"/>
    <property type="match status" value="1"/>
</dbReference>
<dbReference type="InterPro" id="IPR011005">
    <property type="entry name" value="Dihydropteroate_synth-like_sf"/>
</dbReference>
<dbReference type="InterPro" id="IPR058579">
    <property type="entry name" value="IspG_C"/>
</dbReference>
<evidence type="ECO:0000256" key="7">
    <source>
        <dbReference type="HAMAP-Rule" id="MF_00159"/>
    </source>
</evidence>
<dbReference type="NCBIfam" id="TIGR00612">
    <property type="entry name" value="ispG_gcpE"/>
    <property type="match status" value="1"/>
</dbReference>
<dbReference type="SUPFAM" id="SSF51366">
    <property type="entry name" value="Ribulose-phoshate binding barrel"/>
    <property type="match status" value="1"/>
</dbReference>
<dbReference type="Gene3D" id="3.20.20.20">
    <property type="entry name" value="Dihydropteroate synthase-like"/>
    <property type="match status" value="1"/>
</dbReference>
<dbReference type="FunFam" id="3.20.20.20:FF:000001">
    <property type="entry name" value="4-hydroxy-3-methylbut-2-en-1-yl diphosphate synthase (flavodoxin)"/>
    <property type="match status" value="1"/>
</dbReference>
<keyword evidence="11" id="KW-1185">Reference proteome</keyword>
<comment type="similarity">
    <text evidence="7">Belongs to the IspG family.</text>
</comment>
<name>A0A2X3L0G1_9BACT</name>
<dbReference type="InterPro" id="IPR058578">
    <property type="entry name" value="IspG_TIM"/>
</dbReference>
<dbReference type="InterPro" id="IPR011060">
    <property type="entry name" value="RibuloseP-bd_barrel"/>
</dbReference>
<dbReference type="EMBL" id="LS483254">
    <property type="protein sequence ID" value="SQD93166.1"/>
    <property type="molecule type" value="Genomic_DNA"/>
</dbReference>
<feature type="binding site" evidence="7">
    <location>
        <position position="294"/>
    </location>
    <ligand>
        <name>[4Fe-4S] cluster</name>
        <dbReference type="ChEBI" id="CHEBI:49883"/>
    </ligand>
</feature>
<proteinExistence type="inferred from homology"/>
<feature type="binding site" evidence="7">
    <location>
        <position position="259"/>
    </location>
    <ligand>
        <name>[4Fe-4S] cluster</name>
        <dbReference type="ChEBI" id="CHEBI:49883"/>
    </ligand>
</feature>
<gene>
    <name evidence="7 10" type="primary">ispG</name>
    <name evidence="10" type="ORF">BARAN1_1144</name>
</gene>
<dbReference type="PANTHER" id="PTHR30454">
    <property type="entry name" value="4-HYDROXY-3-METHYLBUT-2-EN-1-YL DIPHOSPHATE SYNTHASE"/>
    <property type="match status" value="1"/>
</dbReference>
<dbReference type="Pfam" id="PF04551">
    <property type="entry name" value="GcpE"/>
    <property type="match status" value="1"/>
</dbReference>